<organism evidence="1 2">
    <name type="scientific">Lentilactobacillus kosonis</name>
    <dbReference type="NCBI Taxonomy" id="2810561"/>
    <lineage>
        <taxon>Bacteria</taxon>
        <taxon>Bacillati</taxon>
        <taxon>Bacillota</taxon>
        <taxon>Bacilli</taxon>
        <taxon>Lactobacillales</taxon>
        <taxon>Lactobacillaceae</taxon>
        <taxon>Lentilactobacillus</taxon>
    </lineage>
</organism>
<sequence length="50" mass="6333">MMILKRKKAQWRQPLGEKIFQIKFLRLNDTRIRRTTQWMRFKEELKKLAK</sequence>
<comment type="caution">
    <text evidence="1">The sequence shown here is derived from an EMBL/GenBank/DDBJ whole genome shotgun (WGS) entry which is preliminary data.</text>
</comment>
<gene>
    <name evidence="1" type="ORF">NBRC111893_2462</name>
</gene>
<keyword evidence="2" id="KW-1185">Reference proteome</keyword>
<name>A0A401FPT1_9LACO</name>
<protein>
    <submittedName>
        <fullName evidence="1">Uncharacterized protein</fullName>
    </submittedName>
</protein>
<dbReference type="EMBL" id="BEXA01000009">
    <property type="protein sequence ID" value="GAY74316.1"/>
    <property type="molecule type" value="Genomic_DNA"/>
</dbReference>
<dbReference type="AlphaFoldDB" id="A0A401FPT1"/>
<reference evidence="1 2" key="1">
    <citation type="submission" date="2017-11" db="EMBL/GenBank/DDBJ databases">
        <title>Draft Genome Sequence of Lactobacillus curieae NBRC 111893 isolated from Koso, a Japanese sugar-Vegetable Fermented Beverage.</title>
        <authorList>
            <person name="Chiou T.Y."/>
            <person name="Oshima K."/>
            <person name="Suda W."/>
            <person name="Hattori M."/>
            <person name="Takahashi T."/>
        </authorList>
    </citation>
    <scope>NUCLEOTIDE SEQUENCE [LARGE SCALE GENOMIC DNA]</scope>
    <source>
        <strain evidence="1 2">NBRC111893</strain>
    </source>
</reference>
<evidence type="ECO:0000313" key="1">
    <source>
        <dbReference type="EMBL" id="GAY74316.1"/>
    </source>
</evidence>
<proteinExistence type="predicted"/>
<dbReference type="Proteomes" id="UP000286974">
    <property type="component" value="Unassembled WGS sequence"/>
</dbReference>
<accession>A0A401FPT1</accession>
<evidence type="ECO:0000313" key="2">
    <source>
        <dbReference type="Proteomes" id="UP000286974"/>
    </source>
</evidence>